<dbReference type="PRINTS" id="PR00081">
    <property type="entry name" value="GDHRDH"/>
</dbReference>
<proteinExistence type="inferred from homology"/>
<evidence type="ECO:0000313" key="3">
    <source>
        <dbReference type="Proteomes" id="UP000198598"/>
    </source>
</evidence>
<dbReference type="PRINTS" id="PR00080">
    <property type="entry name" value="SDRFAMILY"/>
</dbReference>
<protein>
    <submittedName>
        <fullName evidence="2">NADP-dependent 3-hydroxy acid dehydrogenase YdfG</fullName>
    </submittedName>
</protein>
<dbReference type="EMBL" id="FOLQ01000006">
    <property type="protein sequence ID" value="SFD64323.1"/>
    <property type="molecule type" value="Genomic_DNA"/>
</dbReference>
<dbReference type="STRING" id="662367.SAMN05216167_10674"/>
<gene>
    <name evidence="2" type="ORF">SAMN05216167_10674</name>
</gene>
<dbReference type="RefSeq" id="WP_093828245.1">
    <property type="nucleotide sequence ID" value="NZ_FOLQ01000006.1"/>
</dbReference>
<evidence type="ECO:0000256" key="1">
    <source>
        <dbReference type="RuleBase" id="RU000363"/>
    </source>
</evidence>
<keyword evidence="3" id="KW-1185">Reference proteome</keyword>
<dbReference type="SUPFAM" id="SSF51735">
    <property type="entry name" value="NAD(P)-binding Rossmann-fold domains"/>
    <property type="match status" value="1"/>
</dbReference>
<evidence type="ECO:0000313" key="2">
    <source>
        <dbReference type="EMBL" id="SFD64323.1"/>
    </source>
</evidence>
<accession>A0A1I1U6H8</accession>
<sequence>MKKVILITGTSTGFGKLMVQTLANKGHTVIAGMRGTTGKNANVATELAALPNVDVVDIDITSDESVNQAVQIVLAKYGKIDVLVNNAAMTGFGLLEGYSLEQIQKMLDVNLFGVLRTYQAVLPSMRATHNGLIINLTSGASGFTVPFMIPYLLSKFGVETITEGLQDELKDFGIENVTIQPGVYPTEMNNGSKAAINADRADIIAEYGDAAVQKFNAIGAGLFGKMAEFNMNPQTIADGVLDLINMEKGTRPLRLPLDAIAQGTDKEFIQARAEIKAKWAKKYEFPM</sequence>
<dbReference type="PANTHER" id="PTHR43976:SF9">
    <property type="entry name" value="OXIDOREDUCTASE"/>
    <property type="match status" value="1"/>
</dbReference>
<dbReference type="CDD" id="cd05374">
    <property type="entry name" value="17beta-HSD-like_SDR_c"/>
    <property type="match status" value="1"/>
</dbReference>
<organism evidence="2 3">
    <name type="scientific">Spirosoma endophyticum</name>
    <dbReference type="NCBI Taxonomy" id="662367"/>
    <lineage>
        <taxon>Bacteria</taxon>
        <taxon>Pseudomonadati</taxon>
        <taxon>Bacteroidota</taxon>
        <taxon>Cytophagia</taxon>
        <taxon>Cytophagales</taxon>
        <taxon>Cytophagaceae</taxon>
        <taxon>Spirosoma</taxon>
    </lineage>
</organism>
<dbReference type="Pfam" id="PF00106">
    <property type="entry name" value="adh_short"/>
    <property type="match status" value="1"/>
</dbReference>
<comment type="similarity">
    <text evidence="1">Belongs to the short-chain dehydrogenases/reductases (SDR) family.</text>
</comment>
<dbReference type="PANTHER" id="PTHR43976">
    <property type="entry name" value="SHORT CHAIN DEHYDROGENASE"/>
    <property type="match status" value="1"/>
</dbReference>
<reference evidence="2 3" key="1">
    <citation type="submission" date="2016-10" db="EMBL/GenBank/DDBJ databases">
        <authorList>
            <person name="de Groot N.N."/>
        </authorList>
    </citation>
    <scope>NUCLEOTIDE SEQUENCE [LARGE SCALE GENOMIC DNA]</scope>
    <source>
        <strain evidence="2 3">DSM 26130</strain>
    </source>
</reference>
<dbReference type="InterPro" id="IPR036291">
    <property type="entry name" value="NAD(P)-bd_dom_sf"/>
</dbReference>
<name>A0A1I1U6H8_9BACT</name>
<dbReference type="InterPro" id="IPR002347">
    <property type="entry name" value="SDR_fam"/>
</dbReference>
<dbReference type="Gene3D" id="3.40.50.720">
    <property type="entry name" value="NAD(P)-binding Rossmann-like Domain"/>
    <property type="match status" value="1"/>
</dbReference>
<dbReference type="Proteomes" id="UP000198598">
    <property type="component" value="Unassembled WGS sequence"/>
</dbReference>
<dbReference type="InterPro" id="IPR051911">
    <property type="entry name" value="SDR_oxidoreductase"/>
</dbReference>
<dbReference type="AlphaFoldDB" id="A0A1I1U6H8"/>
<dbReference type="OrthoDB" id="9786056at2"/>